<organism evidence="2 3">
    <name type="scientific">Bradyrhizobium agreste</name>
    <dbReference type="NCBI Taxonomy" id="2751811"/>
    <lineage>
        <taxon>Bacteria</taxon>
        <taxon>Pseudomonadati</taxon>
        <taxon>Pseudomonadota</taxon>
        <taxon>Alphaproteobacteria</taxon>
        <taxon>Hyphomicrobiales</taxon>
        <taxon>Nitrobacteraceae</taxon>
        <taxon>Bradyrhizobium</taxon>
    </lineage>
</organism>
<gene>
    <name evidence="2" type="ORF">HZZ13_23080</name>
</gene>
<comment type="caution">
    <text evidence="2">The sequence shown here is derived from an EMBL/GenBank/DDBJ whole genome shotgun (WGS) entry which is preliminary data.</text>
</comment>
<reference evidence="2 3" key="1">
    <citation type="submission" date="2020-07" db="EMBL/GenBank/DDBJ databases">
        <title>Bradyrhizobium diversity isolated from nodules of indigenous legumes of Western Australia.</title>
        <authorList>
            <person name="Klepa M.S."/>
        </authorList>
    </citation>
    <scope>NUCLEOTIDE SEQUENCE [LARGE SCALE GENOMIC DNA]</scope>
    <source>
        <strain evidence="2 3">CNPSo 4010</strain>
    </source>
</reference>
<evidence type="ECO:0000313" key="3">
    <source>
        <dbReference type="Proteomes" id="UP000807370"/>
    </source>
</evidence>
<accession>A0ABS0PTY7</accession>
<keyword evidence="3" id="KW-1185">Reference proteome</keyword>
<evidence type="ECO:0000256" key="1">
    <source>
        <dbReference type="SAM" id="MobiDB-lite"/>
    </source>
</evidence>
<feature type="region of interest" description="Disordered" evidence="1">
    <location>
        <begin position="78"/>
        <end position="97"/>
    </location>
</feature>
<name>A0ABS0PTY7_9BRAD</name>
<proteinExistence type="predicted"/>
<sequence length="97" mass="10532">MDGRVAAFNHGTFMMHSRKETSRFTTAKRCSQLSLAKDSELAAALRLHEATFSADVLPCDVEPVAPKDFYAAMASGLSRTPATPRGEGPRQFPYLAA</sequence>
<dbReference type="EMBL" id="JACCHP010000015">
    <property type="protein sequence ID" value="MBH5400656.1"/>
    <property type="molecule type" value="Genomic_DNA"/>
</dbReference>
<dbReference type="RefSeq" id="WP_197961818.1">
    <property type="nucleotide sequence ID" value="NZ_JACCHP010000015.1"/>
</dbReference>
<dbReference type="Proteomes" id="UP000807370">
    <property type="component" value="Unassembled WGS sequence"/>
</dbReference>
<evidence type="ECO:0000313" key="2">
    <source>
        <dbReference type="EMBL" id="MBH5400656.1"/>
    </source>
</evidence>
<protein>
    <submittedName>
        <fullName evidence="2">Uncharacterized protein</fullName>
    </submittedName>
</protein>